<dbReference type="EMBL" id="JAICCE010000014">
    <property type="protein sequence ID" value="KAG9268931.1"/>
    <property type="molecule type" value="Genomic_DNA"/>
</dbReference>
<name>A0A8T2LJ91_ASTMX</name>
<dbReference type="AlphaFoldDB" id="A0A8T2LJ91"/>
<feature type="region of interest" description="Disordered" evidence="1">
    <location>
        <begin position="42"/>
        <end position="84"/>
    </location>
</feature>
<evidence type="ECO:0000313" key="2">
    <source>
        <dbReference type="EMBL" id="KAG9268931.1"/>
    </source>
</evidence>
<comment type="caution">
    <text evidence="2">The sequence shown here is derived from an EMBL/GenBank/DDBJ whole genome shotgun (WGS) entry which is preliminary data.</text>
</comment>
<evidence type="ECO:0000313" key="3">
    <source>
        <dbReference type="Proteomes" id="UP000752171"/>
    </source>
</evidence>
<dbReference type="Proteomes" id="UP000752171">
    <property type="component" value="Unassembled WGS sequence"/>
</dbReference>
<accession>A0A8T2LJ91</accession>
<gene>
    <name evidence="2" type="ORF">AMEX_G17963</name>
</gene>
<proteinExistence type="predicted"/>
<evidence type="ECO:0000256" key="1">
    <source>
        <dbReference type="SAM" id="MobiDB-lite"/>
    </source>
</evidence>
<reference evidence="2 3" key="1">
    <citation type="submission" date="2021-07" db="EMBL/GenBank/DDBJ databases">
        <authorList>
            <person name="Imarazene B."/>
            <person name="Zahm M."/>
            <person name="Klopp C."/>
            <person name="Cabau C."/>
            <person name="Beille S."/>
            <person name="Jouanno E."/>
            <person name="Castinel A."/>
            <person name="Lluch J."/>
            <person name="Gil L."/>
            <person name="Kuchtly C."/>
            <person name="Lopez Roques C."/>
            <person name="Donnadieu C."/>
            <person name="Parrinello H."/>
            <person name="Journot L."/>
            <person name="Du K."/>
            <person name="Schartl M."/>
            <person name="Retaux S."/>
            <person name="Guiguen Y."/>
        </authorList>
    </citation>
    <scope>NUCLEOTIDE SEQUENCE [LARGE SCALE GENOMIC DNA]</scope>
    <source>
        <strain evidence="2">Pach_M1</strain>
        <tissue evidence="2">Testis</tissue>
    </source>
</reference>
<protein>
    <submittedName>
        <fullName evidence="2">Uncharacterized protein</fullName>
    </submittedName>
</protein>
<feature type="compositionally biased region" description="Pro residues" evidence="1">
    <location>
        <begin position="72"/>
        <end position="84"/>
    </location>
</feature>
<organism evidence="2 3">
    <name type="scientific">Astyanax mexicanus</name>
    <name type="common">Blind cave fish</name>
    <name type="synonym">Astyanax fasciatus mexicanus</name>
    <dbReference type="NCBI Taxonomy" id="7994"/>
    <lineage>
        <taxon>Eukaryota</taxon>
        <taxon>Metazoa</taxon>
        <taxon>Chordata</taxon>
        <taxon>Craniata</taxon>
        <taxon>Vertebrata</taxon>
        <taxon>Euteleostomi</taxon>
        <taxon>Actinopterygii</taxon>
        <taxon>Neopterygii</taxon>
        <taxon>Teleostei</taxon>
        <taxon>Ostariophysi</taxon>
        <taxon>Characiformes</taxon>
        <taxon>Characoidei</taxon>
        <taxon>Acestrorhamphidae</taxon>
        <taxon>Acestrorhamphinae</taxon>
        <taxon>Astyanax</taxon>
    </lineage>
</organism>
<sequence>MQNSAFIIWHVHQHFELLQLLSGGFGSTDLQDHQSSQICCPTGSAQCRSERQGRTPAADTHTSSPEHLPVSRPSPPRPPASALL</sequence>